<comment type="caution">
    <text evidence="1">The sequence shown here is derived from an EMBL/GenBank/DDBJ whole genome shotgun (WGS) entry which is preliminary data.</text>
</comment>
<evidence type="ECO:0000313" key="1">
    <source>
        <dbReference type="EMBL" id="MBB4743600.1"/>
    </source>
</evidence>
<evidence type="ECO:0000313" key="2">
    <source>
        <dbReference type="Proteomes" id="UP000546162"/>
    </source>
</evidence>
<reference evidence="1 2" key="1">
    <citation type="submission" date="2020-08" db="EMBL/GenBank/DDBJ databases">
        <title>Sequencing the genomes of 1000 actinobacteria strains.</title>
        <authorList>
            <person name="Klenk H.-P."/>
        </authorList>
    </citation>
    <scope>NUCLEOTIDE SEQUENCE [LARGE SCALE GENOMIC DNA]</scope>
    <source>
        <strain evidence="1 2">DSM 45809</strain>
    </source>
</reference>
<proteinExistence type="predicted"/>
<protein>
    <submittedName>
        <fullName evidence="1">Uncharacterized protein</fullName>
    </submittedName>
</protein>
<organism evidence="1 2">
    <name type="scientific">Actinoplanes octamycinicus</name>
    <dbReference type="NCBI Taxonomy" id="135948"/>
    <lineage>
        <taxon>Bacteria</taxon>
        <taxon>Bacillati</taxon>
        <taxon>Actinomycetota</taxon>
        <taxon>Actinomycetes</taxon>
        <taxon>Micromonosporales</taxon>
        <taxon>Micromonosporaceae</taxon>
        <taxon>Actinoplanes</taxon>
    </lineage>
</organism>
<sequence>MHILLDDNVPVSFHIFRIRSYFTDIDTSLEDTLSSTWDDFGHDGQSNGLCGAAVAGMLSFTTAKHTGSVPVRVELHDAEPTVDSAWDEVVEVSFIPRGADVQVQWDDSDGMPLAVESRPYRVRYCALNFVHDDEVEDAGDRYLIQFWPASPKPDHIVRQTSDAAAYWHQVARRRPSE</sequence>
<dbReference type="EMBL" id="JACHNB010000001">
    <property type="protein sequence ID" value="MBB4743600.1"/>
    <property type="molecule type" value="Genomic_DNA"/>
</dbReference>
<name>A0A7W7H419_9ACTN</name>
<accession>A0A7W7H419</accession>
<keyword evidence="2" id="KW-1185">Reference proteome</keyword>
<dbReference type="Proteomes" id="UP000546162">
    <property type="component" value="Unassembled WGS sequence"/>
</dbReference>
<gene>
    <name evidence="1" type="ORF">BJY16_007059</name>
</gene>
<dbReference type="AlphaFoldDB" id="A0A7W7H419"/>
<dbReference type="RefSeq" id="WP_185043862.1">
    <property type="nucleotide sequence ID" value="NZ_BAABFG010000005.1"/>
</dbReference>